<dbReference type="Proteomes" id="UP001259832">
    <property type="component" value="Unassembled WGS sequence"/>
</dbReference>
<dbReference type="PANTHER" id="PTHR35450">
    <property type="entry name" value="REVERSE TRANSCRIPTASE DOMAIN-CONTAINING PROTEIN"/>
    <property type="match status" value="1"/>
</dbReference>
<evidence type="ECO:0000256" key="1">
    <source>
        <dbReference type="SAM" id="MobiDB-lite"/>
    </source>
</evidence>
<feature type="region of interest" description="Disordered" evidence="1">
    <location>
        <begin position="1961"/>
        <end position="1991"/>
    </location>
</feature>
<dbReference type="EMBL" id="JASMQC010000023">
    <property type="protein sequence ID" value="KAK1935457.1"/>
    <property type="molecule type" value="Genomic_DNA"/>
</dbReference>
<comment type="caution">
    <text evidence="3">The sequence shown here is derived from an EMBL/GenBank/DDBJ whole genome shotgun (WGS) entry which is preliminary data.</text>
</comment>
<feature type="region of interest" description="Disordered" evidence="1">
    <location>
        <begin position="430"/>
        <end position="455"/>
    </location>
</feature>
<gene>
    <name evidence="3" type="ORF">P3T76_010682</name>
</gene>
<feature type="compositionally biased region" description="Pro residues" evidence="1">
    <location>
        <begin position="73"/>
        <end position="82"/>
    </location>
</feature>
<feature type="region of interest" description="Disordered" evidence="1">
    <location>
        <begin position="47"/>
        <end position="245"/>
    </location>
</feature>
<feature type="domain" description="Reverse transcriptase" evidence="2">
    <location>
        <begin position="1192"/>
        <end position="1476"/>
    </location>
</feature>
<feature type="compositionally biased region" description="Low complexity" evidence="1">
    <location>
        <begin position="149"/>
        <end position="158"/>
    </location>
</feature>
<feature type="region of interest" description="Disordered" evidence="1">
    <location>
        <begin position="259"/>
        <end position="305"/>
    </location>
</feature>
<feature type="compositionally biased region" description="Low complexity" evidence="1">
    <location>
        <begin position="13"/>
        <end position="27"/>
    </location>
</feature>
<feature type="compositionally biased region" description="Low complexity" evidence="1">
    <location>
        <begin position="170"/>
        <end position="190"/>
    </location>
</feature>
<dbReference type="PROSITE" id="PS50878">
    <property type="entry name" value="RT_POL"/>
    <property type="match status" value="1"/>
</dbReference>
<organism evidence="3 4">
    <name type="scientific">Phytophthora citrophthora</name>
    <dbReference type="NCBI Taxonomy" id="4793"/>
    <lineage>
        <taxon>Eukaryota</taxon>
        <taxon>Sar</taxon>
        <taxon>Stramenopiles</taxon>
        <taxon>Oomycota</taxon>
        <taxon>Peronosporomycetes</taxon>
        <taxon>Peronosporales</taxon>
        <taxon>Peronosporaceae</taxon>
        <taxon>Phytophthora</taxon>
    </lineage>
</organism>
<sequence>MRLFWPMRDRSASSDSEASTASQSSLASDASFYDALDDVADLAAVRGVDPPADPLGLGLHTLAPVLSSREPETAPPEAPRAPPLLRDGVEPGAAISARGWQPSGPVVPQAVSRAGPPVAQTNTRSATAPPRPFGASAPVSRPPGPPTSGPGSPILGLSMGESLLAQATDSASGFEAAASAEAGAAQEGAANDGSRGAPSPPPDPQARRSADQDPVPTSQPPATALPASSDAILPGRAGGMLSDRPAPGAALVAATARALAGSTVAEDDPSDSSDDDNDQDDAAAAPVPPEDPAIDGYPPGRAAGMLPAGGVATATADRAPAAAAAANQHSRAPGDVADATPGKTAASTPTKDPANAVRSPGRAGGMLADGDASVLAVTAQVSAAAVTAAAHRVAVVAAAQAPPSGRAAVEHHARAEPYQDHDFLARARAELQDSDATSRSRRFTADGDEAKTEDSDAVAAQLKAAQAAPGPRTQHHVPNIGSLDPVLAVYAHNASAFSCALCTHTARDLAALTKHRHSAHRRIRFVDHFHSGCTCGIGFRSRAAATRHAQACVHSTHTAVTVARDPTSSVLHVDSEEEDLAPSGPLLAAASAAVAAASSDTTAADTATLQSVVPTATPGLQYDPHALEPLSPPPEHRVAGKRRRLNPPIDPQLDLDELMQEAEEELLQDIEMEVHAPPTPVFTATTAATSKPTRWGPHPKAVAAAAIAQLVTGEAAATPAPSRRDRRLEPQHQAPTRSRWGPRHRAVGAAAIASLATGLQTKAAPVYRPDKLGEGRRRTQTRWGPKVCIPRAARRPASRWGPPRAAGAFGQLPASASGATGQLPEPMEAHIDRKANAHADRLANKALDQRRTSSECGPHDQTPTACYQPTTARTPTPSAETPAPVYTAGDSSGDDGDEVQRRQEVEVEAEIAARDGGETFPTLPIGPGSAPARQPRLRLRQLSDDEHDAASAALQTFAETMASKIVDADSWASGEGYIGAIPDGIREVLRPYSSTLPVNSAPRPHQHHNRPPRVTRNQREHRLDEALDDLSTVQRTAPTDQRAVRKARRRVGRVRTSMATQELRQAFAKDEAKCVERLLKSVLVETAGEEHPETCPIGRDELHRHFTGTSTAPAPFHYDATEGQEFRAAMDSFLPATAETDAFEDELTVDDVEDQLSSSAKDSSPGHDGISYAIYRRFAAQLVPLLHAAFQFCWLHRRVPALWKVGIVRLIHKKGDPMQPANWRPICLQPTIYKLYSGLLARRLSRWLERNGRLPMAQKGFRAFNGCHEHNFTATSLLDQTRRMHRKLYQVWYDLRNAFGSLPQQLMWRVLRHLGVENSFIARCQDIYDGSAFVVGNAADGPTDPVRQEVGVYQGCPLSPLLFISALVPLVRRLEQLDGVGVPLAEGVRPCTTAYADDLKVFSDSAAGIRKCHGVVARFLAWTGLRANPAKCASLAVTTNARGNPVRDDTMQLQLHGDAIATLSLQESYRYLGVGDGFDHVRHRLQLEPKIQQIKREAVALMQSGLAAWQVVKALKTYVYPKVEYALRHLRPLQSQLQGFDRTVVRGLRHLMHLPQSATTEFFYTPTSGGGLGLQSLVEMHQALQVAHAWQMLHSKDPAVVAVAKTQVCQVARKRFRLQEEHWRGRDDELVRLFLNSELAASPHAEKLRRNGDIGSMWTDVQRTLCLHHLSLTVQDDRDGQDELALRVPHHTKWLDHKTVLRHVKLHMKIRHQTRWKGLVDQGKTVRVHGGLGAKFVTTGAGLSDAEHRFGIMARLNQVDTNAVLKRKRLRSSKTCRDPTCSSAETLAHTLNHCASNMDAIRQRHDDALEQIGSKIRGALERAKSTTELRLNQTVPEYTGAALRPDIVLRNVAAKKMVIADLAVTFEDHAAGARHSSLQLSHDYKTLKYQPIVAELRVQGWQVQTAAIVYGSLGSVQPSNFKTYTEKLKLHKREARQLDLQLSSHCIRASHRIWGWHCRRHREGQRSGNASRAPRGSGGTPRRASQARARR</sequence>
<feature type="region of interest" description="Disordered" evidence="1">
    <location>
        <begin position="714"/>
        <end position="743"/>
    </location>
</feature>
<dbReference type="InterPro" id="IPR000477">
    <property type="entry name" value="RT_dom"/>
</dbReference>
<feature type="compositionally biased region" description="Basic residues" evidence="1">
    <location>
        <begin position="1004"/>
        <end position="1013"/>
    </location>
</feature>
<evidence type="ECO:0000313" key="4">
    <source>
        <dbReference type="Proteomes" id="UP001259832"/>
    </source>
</evidence>
<dbReference type="PANTHER" id="PTHR35450:SF2">
    <property type="entry name" value="REVERSE TRANSCRIPTASE DOMAIN-CONTAINING PROTEIN"/>
    <property type="match status" value="1"/>
</dbReference>
<feature type="region of interest" description="Disordered" evidence="1">
    <location>
        <begin position="848"/>
        <end position="897"/>
    </location>
</feature>
<protein>
    <submittedName>
        <fullName evidence="3">Retrovirus-related Pol polyprotein from type-2 retrotransposable element R2DM</fullName>
    </submittedName>
</protein>
<feature type="region of interest" description="Disordered" evidence="1">
    <location>
        <begin position="1"/>
        <end position="27"/>
    </location>
</feature>
<name>A0AAD9GBT3_9STRA</name>
<feature type="compositionally biased region" description="Basic and acidic residues" evidence="1">
    <location>
        <begin position="443"/>
        <end position="454"/>
    </location>
</feature>
<dbReference type="Pfam" id="PF00078">
    <property type="entry name" value="RVT_1"/>
    <property type="match status" value="1"/>
</dbReference>
<evidence type="ECO:0000313" key="3">
    <source>
        <dbReference type="EMBL" id="KAK1935457.1"/>
    </source>
</evidence>
<proteinExistence type="predicted"/>
<feature type="region of interest" description="Disordered" evidence="1">
    <location>
        <begin position="623"/>
        <end position="648"/>
    </location>
</feature>
<feature type="compositionally biased region" description="Polar residues" evidence="1">
    <location>
        <begin position="861"/>
        <end position="879"/>
    </location>
</feature>
<feature type="region of interest" description="Disordered" evidence="1">
    <location>
        <begin position="997"/>
        <end position="1019"/>
    </location>
</feature>
<dbReference type="InterPro" id="IPR043502">
    <property type="entry name" value="DNA/RNA_pol_sf"/>
</dbReference>
<accession>A0AAD9GBT3</accession>
<feature type="compositionally biased region" description="Acidic residues" evidence="1">
    <location>
        <begin position="265"/>
        <end position="281"/>
    </location>
</feature>
<evidence type="ECO:0000259" key="2">
    <source>
        <dbReference type="PROSITE" id="PS50878"/>
    </source>
</evidence>
<keyword evidence="4" id="KW-1185">Reference proteome</keyword>
<feature type="region of interest" description="Disordered" evidence="1">
    <location>
        <begin position="320"/>
        <end position="364"/>
    </location>
</feature>
<reference evidence="3" key="1">
    <citation type="submission" date="2023-08" db="EMBL/GenBank/DDBJ databases">
        <title>Reference Genome Resource for the Citrus Pathogen Phytophthora citrophthora.</title>
        <authorList>
            <person name="Moller H."/>
            <person name="Coetzee B."/>
            <person name="Rose L.J."/>
            <person name="Van Niekerk J.M."/>
        </authorList>
    </citation>
    <scope>NUCLEOTIDE SEQUENCE</scope>
    <source>
        <strain evidence="3">STE-U-9442</strain>
    </source>
</reference>
<dbReference type="SUPFAM" id="SSF56672">
    <property type="entry name" value="DNA/RNA polymerases"/>
    <property type="match status" value="1"/>
</dbReference>
<dbReference type="CDD" id="cd01650">
    <property type="entry name" value="RT_nLTR_like"/>
    <property type="match status" value="1"/>
</dbReference>